<dbReference type="RefSeq" id="XP_018285989.1">
    <property type="nucleotide sequence ID" value="XM_018437122.1"/>
</dbReference>
<dbReference type="PANTHER" id="PTHR11306:SF0">
    <property type="entry name" value="PHOSPHATIDYLGLYCEROL_PHOSPHATIDYLINOSITOL TRANSFER PROTEIN"/>
    <property type="match status" value="1"/>
</dbReference>
<dbReference type="SMART" id="SM00737">
    <property type="entry name" value="ML"/>
    <property type="match status" value="1"/>
</dbReference>
<evidence type="ECO:0000256" key="3">
    <source>
        <dbReference type="ARBA" id="ARBA00011245"/>
    </source>
</evidence>
<evidence type="ECO:0000256" key="1">
    <source>
        <dbReference type="ARBA" id="ARBA00002053"/>
    </source>
</evidence>
<feature type="chain" id="PRO_5007889372" description="Phosphatidylglycerol/phosphatidylinositol transfer protein" evidence="8">
    <location>
        <begin position="21"/>
        <end position="176"/>
    </location>
</feature>
<dbReference type="FunCoup" id="A0A167KF43">
    <property type="interactions" value="1"/>
</dbReference>
<evidence type="ECO:0000313" key="11">
    <source>
        <dbReference type="Proteomes" id="UP000077315"/>
    </source>
</evidence>
<feature type="signal peptide" evidence="8">
    <location>
        <begin position="1"/>
        <end position="20"/>
    </location>
</feature>
<dbReference type="STRING" id="763407.A0A167KF43"/>
<gene>
    <name evidence="10" type="ORF">PHYBLDRAFT_173863</name>
</gene>
<dbReference type="GeneID" id="28998028"/>
<evidence type="ECO:0000256" key="7">
    <source>
        <dbReference type="ARBA" id="ARBA00023055"/>
    </source>
</evidence>
<evidence type="ECO:0000256" key="6">
    <source>
        <dbReference type="ARBA" id="ARBA00022729"/>
    </source>
</evidence>
<dbReference type="Pfam" id="PF02221">
    <property type="entry name" value="E1_DerP2_DerF2"/>
    <property type="match status" value="1"/>
</dbReference>
<dbReference type="InterPro" id="IPR036846">
    <property type="entry name" value="GM2-AP_sf"/>
</dbReference>
<comment type="similarity">
    <text evidence="2">Belongs to the NPC2 family.</text>
</comment>
<dbReference type="InterPro" id="IPR014756">
    <property type="entry name" value="Ig_E-set"/>
</dbReference>
<dbReference type="Proteomes" id="UP000077315">
    <property type="component" value="Unassembled WGS sequence"/>
</dbReference>
<evidence type="ECO:0000313" key="10">
    <source>
        <dbReference type="EMBL" id="OAD67949.1"/>
    </source>
</evidence>
<comment type="subunit">
    <text evidence="3">Monomer.</text>
</comment>
<evidence type="ECO:0000256" key="2">
    <source>
        <dbReference type="ARBA" id="ARBA00006370"/>
    </source>
</evidence>
<dbReference type="AlphaFoldDB" id="A0A167KF43"/>
<name>A0A167KF43_PHYB8</name>
<keyword evidence="5" id="KW-0813">Transport</keyword>
<dbReference type="PANTHER" id="PTHR11306">
    <property type="entry name" value="NIEMANN PICK TYPE C2 PROTEIN NPC2-RELATED"/>
    <property type="match status" value="1"/>
</dbReference>
<comment type="function">
    <text evidence="1">Catalyzes the intermembrane transfer of phosphatidylglycerol and phosphatidylinositol.</text>
</comment>
<dbReference type="EMBL" id="KV440997">
    <property type="protein sequence ID" value="OAD67949.1"/>
    <property type="molecule type" value="Genomic_DNA"/>
</dbReference>
<dbReference type="InterPro" id="IPR003172">
    <property type="entry name" value="ML_dom"/>
</dbReference>
<dbReference type="OrthoDB" id="6409159at2759"/>
<accession>A0A167KF43</accession>
<organism evidence="10 11">
    <name type="scientific">Phycomyces blakesleeanus (strain ATCC 8743b / DSM 1359 / FGSC 10004 / NBRC 33097 / NRRL 1555)</name>
    <dbReference type="NCBI Taxonomy" id="763407"/>
    <lineage>
        <taxon>Eukaryota</taxon>
        <taxon>Fungi</taxon>
        <taxon>Fungi incertae sedis</taxon>
        <taxon>Mucoromycota</taxon>
        <taxon>Mucoromycotina</taxon>
        <taxon>Mucoromycetes</taxon>
        <taxon>Mucorales</taxon>
        <taxon>Phycomycetaceae</taxon>
        <taxon>Phycomyces</taxon>
    </lineage>
</organism>
<dbReference type="InterPro" id="IPR039670">
    <property type="entry name" value="NPC2-like"/>
</dbReference>
<dbReference type="VEuPathDB" id="FungiDB:PHYBLDRAFT_173863"/>
<dbReference type="Gene3D" id="2.70.220.10">
    <property type="entry name" value="Ganglioside GM2 activator"/>
    <property type="match status" value="1"/>
</dbReference>
<dbReference type="GO" id="GO:0032934">
    <property type="term" value="F:sterol binding"/>
    <property type="evidence" value="ECO:0007669"/>
    <property type="project" value="InterPro"/>
</dbReference>
<keyword evidence="7" id="KW-0445">Lipid transport</keyword>
<evidence type="ECO:0000256" key="8">
    <source>
        <dbReference type="SAM" id="SignalP"/>
    </source>
</evidence>
<dbReference type="GO" id="GO:0015918">
    <property type="term" value="P:sterol transport"/>
    <property type="evidence" value="ECO:0007669"/>
    <property type="project" value="InterPro"/>
</dbReference>
<keyword evidence="6 8" id="KW-0732">Signal</keyword>
<keyword evidence="11" id="KW-1185">Reference proteome</keyword>
<protein>
    <recommendedName>
        <fullName evidence="4">Phosphatidylglycerol/phosphatidylinositol transfer protein</fullName>
    </recommendedName>
</protein>
<proteinExistence type="inferred from homology"/>
<evidence type="ECO:0000259" key="9">
    <source>
        <dbReference type="SMART" id="SM00737"/>
    </source>
</evidence>
<reference evidence="11" key="1">
    <citation type="submission" date="2015-06" db="EMBL/GenBank/DDBJ databases">
        <title>Expansion of signal transduction pathways in fungi by whole-genome duplication.</title>
        <authorList>
            <consortium name="DOE Joint Genome Institute"/>
            <person name="Corrochano L.M."/>
            <person name="Kuo A."/>
            <person name="Marcet-Houben M."/>
            <person name="Polaino S."/>
            <person name="Salamov A."/>
            <person name="Villalobos J.M."/>
            <person name="Alvarez M.I."/>
            <person name="Avalos J."/>
            <person name="Benito E.P."/>
            <person name="Benoit I."/>
            <person name="Burger G."/>
            <person name="Camino L.P."/>
            <person name="Canovas D."/>
            <person name="Cerda-Olmedo E."/>
            <person name="Cheng J.-F."/>
            <person name="Dominguez A."/>
            <person name="Elias M."/>
            <person name="Eslava A.P."/>
            <person name="Glaser F."/>
            <person name="Grimwood J."/>
            <person name="Gutierrez G."/>
            <person name="Heitman J."/>
            <person name="Henrissat B."/>
            <person name="Iturriaga E.A."/>
            <person name="Lang B.F."/>
            <person name="Lavin J.L."/>
            <person name="Lee S."/>
            <person name="Li W."/>
            <person name="Lindquist E."/>
            <person name="Lopez-Garcia S."/>
            <person name="Luque E.M."/>
            <person name="Marcos A.T."/>
            <person name="Martin J."/>
            <person name="McCluskey K."/>
            <person name="Medina H.R."/>
            <person name="Miralles-Duran A."/>
            <person name="Miyazaki A."/>
            <person name="Munoz-Torres E."/>
            <person name="Oguiza J.A."/>
            <person name="Ohm R."/>
            <person name="Olmedo M."/>
            <person name="Orejas M."/>
            <person name="Ortiz-Castellanos L."/>
            <person name="Pisabarro A.G."/>
            <person name="Rodriguez-Romero J."/>
            <person name="Ruiz-Herrera J."/>
            <person name="Ruiz-Vazquez R."/>
            <person name="Sanz C."/>
            <person name="Schackwitz W."/>
            <person name="Schmutz J."/>
            <person name="Shahriari M."/>
            <person name="Shelest E."/>
            <person name="Silva-Franco F."/>
            <person name="Soanes D."/>
            <person name="Syed K."/>
            <person name="Tagua V.G."/>
            <person name="Talbot N.J."/>
            <person name="Thon M."/>
            <person name="De vries R.P."/>
            <person name="Wiebenga A."/>
            <person name="Yadav J.S."/>
            <person name="Braun E.L."/>
            <person name="Baker S."/>
            <person name="Garre V."/>
            <person name="Horwitz B."/>
            <person name="Torres-Martinez S."/>
            <person name="Idnurm A."/>
            <person name="Herrera-Estrella A."/>
            <person name="Gabaldon T."/>
            <person name="Grigoriev I.V."/>
        </authorList>
    </citation>
    <scope>NUCLEOTIDE SEQUENCE [LARGE SCALE GENOMIC DNA]</scope>
    <source>
        <strain evidence="11">NRRL 1555(-)</strain>
    </source>
</reference>
<sequence length="176" mass="19499">MKIAIYSLLLLALNSTIVSGFELDYFEQASSSHANPSKPSIIKDCGDKSYMVEIKDITLTPAVPVPGKEISVVATGHIKEKLLPGAYADVLVKVGDVDVLKKQYDLCQVMKDNKTNIQCPVKKGKVKFTHKVTIPKDIPKALFKVEVRAFDVNKKKLACLNLAVDFKNPENTFYDL</sequence>
<evidence type="ECO:0000256" key="4">
    <source>
        <dbReference type="ARBA" id="ARBA00016056"/>
    </source>
</evidence>
<feature type="domain" description="MD-2-related lipid-recognition" evidence="9">
    <location>
        <begin position="42"/>
        <end position="164"/>
    </location>
</feature>
<dbReference type="SUPFAM" id="SSF81296">
    <property type="entry name" value="E set domains"/>
    <property type="match status" value="1"/>
</dbReference>
<dbReference type="InParanoid" id="A0A167KF43"/>
<evidence type="ECO:0000256" key="5">
    <source>
        <dbReference type="ARBA" id="ARBA00022448"/>
    </source>
</evidence>